<dbReference type="Proteomes" id="UP000283269">
    <property type="component" value="Unassembled WGS sequence"/>
</dbReference>
<proteinExistence type="predicted"/>
<dbReference type="AlphaFoldDB" id="A0A409XF40"/>
<reference evidence="1 2" key="1">
    <citation type="journal article" date="2018" name="Evol. Lett.">
        <title>Horizontal gene cluster transfer increased hallucinogenic mushroom diversity.</title>
        <authorList>
            <person name="Reynolds H.T."/>
            <person name="Vijayakumar V."/>
            <person name="Gluck-Thaler E."/>
            <person name="Korotkin H.B."/>
            <person name="Matheny P.B."/>
            <person name="Slot J.C."/>
        </authorList>
    </citation>
    <scope>NUCLEOTIDE SEQUENCE [LARGE SCALE GENOMIC DNA]</scope>
    <source>
        <strain evidence="1 2">2631</strain>
    </source>
</reference>
<feature type="non-terminal residue" evidence="1">
    <location>
        <position position="1"/>
    </location>
</feature>
<evidence type="ECO:0000313" key="1">
    <source>
        <dbReference type="EMBL" id="PPQ89409.1"/>
    </source>
</evidence>
<dbReference type="EMBL" id="NHYD01001887">
    <property type="protein sequence ID" value="PPQ89409.1"/>
    <property type="molecule type" value="Genomic_DNA"/>
</dbReference>
<evidence type="ECO:0000313" key="2">
    <source>
        <dbReference type="Proteomes" id="UP000283269"/>
    </source>
</evidence>
<organism evidence="1 2">
    <name type="scientific">Psilocybe cyanescens</name>
    <dbReference type="NCBI Taxonomy" id="93625"/>
    <lineage>
        <taxon>Eukaryota</taxon>
        <taxon>Fungi</taxon>
        <taxon>Dikarya</taxon>
        <taxon>Basidiomycota</taxon>
        <taxon>Agaricomycotina</taxon>
        <taxon>Agaricomycetes</taxon>
        <taxon>Agaricomycetidae</taxon>
        <taxon>Agaricales</taxon>
        <taxon>Agaricineae</taxon>
        <taxon>Strophariaceae</taxon>
        <taxon>Psilocybe</taxon>
    </lineage>
</organism>
<name>A0A409XF40_PSICY</name>
<sequence length="147" mass="16373">VSSAVFARFILASDEVREPLVCYEAWNLLSSTLFTITERNLMEDEEPLALLACTAICLALRKLICSCSLSARRTIISSPWTVSMGITILAIIDGNHISPYFKELSMKLVNVGRDLIKVTTSEWNTHLQPPTNAVSISMRNKKCLRAN</sequence>
<protein>
    <submittedName>
        <fullName evidence="1">Uncharacterized protein</fullName>
    </submittedName>
</protein>
<dbReference type="STRING" id="93625.A0A409XF40"/>
<comment type="caution">
    <text evidence="1">The sequence shown here is derived from an EMBL/GenBank/DDBJ whole genome shotgun (WGS) entry which is preliminary data.</text>
</comment>
<accession>A0A409XF40</accession>
<keyword evidence="2" id="KW-1185">Reference proteome</keyword>
<gene>
    <name evidence="1" type="ORF">CVT25_002227</name>
</gene>
<dbReference type="OrthoDB" id="3233180at2759"/>
<dbReference type="InParanoid" id="A0A409XF40"/>